<evidence type="ECO:0000259" key="1">
    <source>
        <dbReference type="PROSITE" id="PS50801"/>
    </source>
</evidence>
<organism evidence="2 3">
    <name type="scientific">Amycolatopsis pretoriensis</name>
    <dbReference type="NCBI Taxonomy" id="218821"/>
    <lineage>
        <taxon>Bacteria</taxon>
        <taxon>Bacillati</taxon>
        <taxon>Actinomycetota</taxon>
        <taxon>Actinomycetes</taxon>
        <taxon>Pseudonocardiales</taxon>
        <taxon>Pseudonocardiaceae</taxon>
        <taxon>Amycolatopsis</taxon>
    </lineage>
</organism>
<evidence type="ECO:0000313" key="2">
    <source>
        <dbReference type="EMBL" id="SEF19854.1"/>
    </source>
</evidence>
<name>A0A1H5Q1S1_9PSEU</name>
<dbReference type="OrthoDB" id="3576811at2"/>
<dbReference type="Pfam" id="PF13466">
    <property type="entry name" value="STAS_2"/>
    <property type="match status" value="1"/>
</dbReference>
<dbReference type="Gene3D" id="3.30.750.24">
    <property type="entry name" value="STAS domain"/>
    <property type="match status" value="1"/>
</dbReference>
<dbReference type="InterPro" id="IPR036513">
    <property type="entry name" value="STAS_dom_sf"/>
</dbReference>
<dbReference type="Proteomes" id="UP000198878">
    <property type="component" value="Unassembled WGS sequence"/>
</dbReference>
<dbReference type="STRING" id="218821.SAMN05421837_101128"/>
<dbReference type="CDD" id="cd07043">
    <property type="entry name" value="STAS_anti-anti-sigma_factors"/>
    <property type="match status" value="1"/>
</dbReference>
<dbReference type="InterPro" id="IPR058548">
    <property type="entry name" value="MlaB-like_STAS"/>
</dbReference>
<dbReference type="AlphaFoldDB" id="A0A1H5Q1S1"/>
<dbReference type="PROSITE" id="PS50801">
    <property type="entry name" value="STAS"/>
    <property type="match status" value="1"/>
</dbReference>
<dbReference type="SUPFAM" id="SSF52091">
    <property type="entry name" value="SpoIIaa-like"/>
    <property type="match status" value="1"/>
</dbReference>
<accession>A0A1H5Q1S1</accession>
<dbReference type="InterPro" id="IPR002645">
    <property type="entry name" value="STAS_dom"/>
</dbReference>
<proteinExistence type="predicted"/>
<sequence length="125" mass="12847">MRVTADGGRVRPQDLLSVTVHRPGGEAEVLEVTGEVDLLSVQVLDDALAEALARGPALLVIDLTGVSFLASVGMTVLLKAHRQAGDATRLRVVAPARGTVGRALELTGLTDALGVTGTRADALAD</sequence>
<keyword evidence="3" id="KW-1185">Reference proteome</keyword>
<evidence type="ECO:0000313" key="3">
    <source>
        <dbReference type="Proteomes" id="UP000198878"/>
    </source>
</evidence>
<dbReference type="PANTHER" id="PTHR33495:SF13">
    <property type="entry name" value="ANTI-SIGMA-F FACTOR ANTAGONIST RSFB"/>
    <property type="match status" value="1"/>
</dbReference>
<protein>
    <submittedName>
        <fullName evidence="2">Anti-anti-sigma factor</fullName>
    </submittedName>
</protein>
<dbReference type="PANTHER" id="PTHR33495">
    <property type="entry name" value="ANTI-SIGMA FACTOR ANTAGONIST TM_1081-RELATED-RELATED"/>
    <property type="match status" value="1"/>
</dbReference>
<reference evidence="3" key="1">
    <citation type="submission" date="2016-10" db="EMBL/GenBank/DDBJ databases">
        <authorList>
            <person name="Varghese N."/>
            <person name="Submissions S."/>
        </authorList>
    </citation>
    <scope>NUCLEOTIDE SEQUENCE [LARGE SCALE GENOMIC DNA]</scope>
    <source>
        <strain evidence="3">DSM 44654</strain>
    </source>
</reference>
<feature type="domain" description="STAS" evidence="1">
    <location>
        <begin position="29"/>
        <end position="125"/>
    </location>
</feature>
<dbReference type="GO" id="GO:0043856">
    <property type="term" value="F:anti-sigma factor antagonist activity"/>
    <property type="evidence" value="ECO:0007669"/>
    <property type="project" value="TreeGrafter"/>
</dbReference>
<dbReference type="EMBL" id="FNUJ01000001">
    <property type="protein sequence ID" value="SEF19854.1"/>
    <property type="molecule type" value="Genomic_DNA"/>
</dbReference>
<gene>
    <name evidence="2" type="ORF">SAMN05421837_101128</name>
</gene>